<evidence type="ECO:0000256" key="6">
    <source>
        <dbReference type="RuleBase" id="RU003968"/>
    </source>
</evidence>
<evidence type="ECO:0000313" key="10">
    <source>
        <dbReference type="EMBL" id="SAL85892.1"/>
    </source>
</evidence>
<dbReference type="Pfam" id="PF05199">
    <property type="entry name" value="GMC_oxred_C"/>
    <property type="match status" value="1"/>
</dbReference>
<feature type="region of interest" description="Disordered" evidence="7">
    <location>
        <begin position="561"/>
        <end position="581"/>
    </location>
</feature>
<comment type="similarity">
    <text evidence="2 6">Belongs to the GMC oxidoreductase family.</text>
</comment>
<dbReference type="InterPro" id="IPR007867">
    <property type="entry name" value="GMC_OxRtase_C"/>
</dbReference>
<evidence type="ECO:0000256" key="4">
    <source>
        <dbReference type="ARBA" id="ARBA00022827"/>
    </source>
</evidence>
<dbReference type="GO" id="GO:0050660">
    <property type="term" value="F:flavin adenine dinucleotide binding"/>
    <property type="evidence" value="ECO:0007669"/>
    <property type="project" value="InterPro"/>
</dbReference>
<dbReference type="GO" id="GO:0016614">
    <property type="term" value="F:oxidoreductase activity, acting on CH-OH group of donors"/>
    <property type="evidence" value="ECO:0007669"/>
    <property type="project" value="InterPro"/>
</dbReference>
<dbReference type="Proteomes" id="UP000054770">
    <property type="component" value="Unassembled WGS sequence"/>
</dbReference>
<reference evidence="10" key="1">
    <citation type="submission" date="2016-01" db="EMBL/GenBank/DDBJ databases">
        <authorList>
            <person name="Peeters C."/>
        </authorList>
    </citation>
    <scope>NUCLEOTIDE SEQUENCE [LARGE SCALE GENOMIC DNA]</scope>
    <source>
        <strain evidence="10">LMG 22940</strain>
    </source>
</reference>
<evidence type="ECO:0000259" key="9">
    <source>
        <dbReference type="PROSITE" id="PS00624"/>
    </source>
</evidence>
<sequence length="581" mass="62659">MNEKSRSGPENGVASEYDYIVVGAGSAGCALAGRLAEDPSVTVALLEAGPTDHHFSVSTPVGMALTVQKPGPRNYGYYSEPQAGLNGRRSYQPRGRGLGGSSSINGMVYIRGHRNDYDHWAKLGCTGWGFDDVLPYFRRSERNLRHAGRQDDPWHGGEGPLHVSDLVTPNPFSRRFVEAARQAGLPLNPDFNGQEQEGAGLYQVTQRNGERWNTARAYLHGGSANDPAHNGSRKGLAVLTDTQALRIVFAGKRATGVKVVRAGVEQTLRARREVIVSAGAFGSPQLLMASGIGPGAHLQRLGIDVLHDLPGVGENLQDHLDIIVNKQVRSTDLYGYSARGFARLLAEVVRYRINRTGMISSNFAEAGAFVKSRPDLAEPDLQLHFAPALIGGQNIGSRRKLGHGYSCHACVLRPQSRGHVRLRSADMRDAPLIDPMFLSAQEDMEGLVSGVRTIRRIFAQPALAQAGGREMLTEAFGPDSTNEEAIRAFVRANADGVYHPVGTCMMGTDEMSVVDPSLRVRGIHGLRVADASIMPTLIGGNTNAPAIMIGEKAADLIRGTMKGTPRPHPRVAFSDAGYVRQ</sequence>
<dbReference type="OrthoDB" id="9785276at2"/>
<organism evidence="10 11">
    <name type="scientific">Caballeronia choica</name>
    <dbReference type="NCBI Taxonomy" id="326476"/>
    <lineage>
        <taxon>Bacteria</taxon>
        <taxon>Pseudomonadati</taxon>
        <taxon>Pseudomonadota</taxon>
        <taxon>Betaproteobacteria</taxon>
        <taxon>Burkholderiales</taxon>
        <taxon>Burkholderiaceae</taxon>
        <taxon>Caballeronia</taxon>
    </lineage>
</organism>
<dbReference type="Pfam" id="PF00732">
    <property type="entry name" value="GMC_oxred_N"/>
    <property type="match status" value="1"/>
</dbReference>
<name>A0A158KXN5_9BURK</name>
<evidence type="ECO:0000259" key="8">
    <source>
        <dbReference type="PROSITE" id="PS00623"/>
    </source>
</evidence>
<evidence type="ECO:0000313" key="11">
    <source>
        <dbReference type="Proteomes" id="UP000054770"/>
    </source>
</evidence>
<dbReference type="RefSeq" id="WP_087649628.1">
    <property type="nucleotide sequence ID" value="NZ_FCON02000204.1"/>
</dbReference>
<dbReference type="EMBL" id="FCON02000204">
    <property type="protein sequence ID" value="SAL85892.1"/>
    <property type="molecule type" value="Genomic_DNA"/>
</dbReference>
<dbReference type="InterPro" id="IPR000172">
    <property type="entry name" value="GMC_OxRdtase_N"/>
</dbReference>
<evidence type="ECO:0000256" key="5">
    <source>
        <dbReference type="PIRSR" id="PIRSR000137-2"/>
    </source>
</evidence>
<feature type="domain" description="Glucose-methanol-choline oxidoreductase N-terminal" evidence="8">
    <location>
        <begin position="95"/>
        <end position="118"/>
    </location>
</feature>
<dbReference type="PROSITE" id="PS00623">
    <property type="entry name" value="GMC_OXRED_1"/>
    <property type="match status" value="1"/>
</dbReference>
<evidence type="ECO:0000256" key="2">
    <source>
        <dbReference type="ARBA" id="ARBA00010790"/>
    </source>
</evidence>
<dbReference type="SUPFAM" id="SSF54373">
    <property type="entry name" value="FAD-linked reductases, C-terminal domain"/>
    <property type="match status" value="1"/>
</dbReference>
<dbReference type="AlphaFoldDB" id="A0A158KXN5"/>
<proteinExistence type="inferred from homology"/>
<comment type="cofactor">
    <cofactor evidence="1 5">
        <name>FAD</name>
        <dbReference type="ChEBI" id="CHEBI:57692"/>
    </cofactor>
</comment>
<keyword evidence="4 5" id="KW-0274">FAD</keyword>
<evidence type="ECO:0000256" key="3">
    <source>
        <dbReference type="ARBA" id="ARBA00022630"/>
    </source>
</evidence>
<dbReference type="PANTHER" id="PTHR11552:SF147">
    <property type="entry name" value="CHOLINE DEHYDROGENASE, MITOCHONDRIAL"/>
    <property type="match status" value="1"/>
</dbReference>
<dbReference type="Gene3D" id="3.30.560.10">
    <property type="entry name" value="Glucose Oxidase, domain 3"/>
    <property type="match status" value="1"/>
</dbReference>
<keyword evidence="3 6" id="KW-0285">Flavoprotein</keyword>
<dbReference type="PANTHER" id="PTHR11552">
    <property type="entry name" value="GLUCOSE-METHANOL-CHOLINE GMC OXIDOREDUCTASE"/>
    <property type="match status" value="1"/>
</dbReference>
<comment type="caution">
    <text evidence="10">The sequence shown here is derived from an EMBL/GenBank/DDBJ whole genome shotgun (WGS) entry which is preliminary data.</text>
</comment>
<gene>
    <name evidence="10" type="ORF">AWB68_07837</name>
</gene>
<dbReference type="InterPro" id="IPR012132">
    <property type="entry name" value="GMC_OxRdtase"/>
</dbReference>
<feature type="binding site" evidence="5">
    <location>
        <begin position="105"/>
        <end position="108"/>
    </location>
    <ligand>
        <name>FAD</name>
        <dbReference type="ChEBI" id="CHEBI:57692"/>
    </ligand>
</feature>
<dbReference type="Gene3D" id="3.50.50.60">
    <property type="entry name" value="FAD/NAD(P)-binding domain"/>
    <property type="match status" value="1"/>
</dbReference>
<keyword evidence="11" id="KW-1185">Reference proteome</keyword>
<accession>A0A158KXN5</accession>
<dbReference type="SUPFAM" id="SSF51905">
    <property type="entry name" value="FAD/NAD(P)-binding domain"/>
    <property type="match status" value="1"/>
</dbReference>
<evidence type="ECO:0000256" key="1">
    <source>
        <dbReference type="ARBA" id="ARBA00001974"/>
    </source>
</evidence>
<dbReference type="PROSITE" id="PS00624">
    <property type="entry name" value="GMC_OXRED_2"/>
    <property type="match status" value="1"/>
</dbReference>
<evidence type="ECO:0000256" key="7">
    <source>
        <dbReference type="SAM" id="MobiDB-lite"/>
    </source>
</evidence>
<protein>
    <submittedName>
        <fullName evidence="10">GMC family oxidoreductase</fullName>
    </submittedName>
</protein>
<dbReference type="InterPro" id="IPR036188">
    <property type="entry name" value="FAD/NAD-bd_sf"/>
</dbReference>
<feature type="domain" description="Glucose-methanol-choline oxidoreductase N-terminal" evidence="9">
    <location>
        <begin position="279"/>
        <end position="293"/>
    </location>
</feature>
<dbReference type="PROSITE" id="PS51257">
    <property type="entry name" value="PROKAR_LIPOPROTEIN"/>
    <property type="match status" value="1"/>
</dbReference>
<dbReference type="PIRSF" id="PIRSF000137">
    <property type="entry name" value="Alcohol_oxidase"/>
    <property type="match status" value="1"/>
</dbReference>